<protein>
    <submittedName>
        <fullName evidence="1">NAD(P)-binding protein</fullName>
    </submittedName>
</protein>
<comment type="caution">
    <text evidence="1">The sequence shown here is derived from an EMBL/GenBank/DDBJ whole genome shotgun (WGS) entry which is preliminary data.</text>
</comment>
<keyword evidence="2" id="KW-1185">Reference proteome</keyword>
<evidence type="ECO:0000313" key="2">
    <source>
        <dbReference type="Proteomes" id="UP000706039"/>
    </source>
</evidence>
<organism evidence="1 2">
    <name type="scientific">Sphingomonas colocasiae</name>
    <dbReference type="NCBI Taxonomy" id="1848973"/>
    <lineage>
        <taxon>Bacteria</taxon>
        <taxon>Pseudomonadati</taxon>
        <taxon>Pseudomonadota</taxon>
        <taxon>Alphaproteobacteria</taxon>
        <taxon>Sphingomonadales</taxon>
        <taxon>Sphingomonadaceae</taxon>
        <taxon>Sphingomonas</taxon>
    </lineage>
</organism>
<dbReference type="InterPro" id="IPR036188">
    <property type="entry name" value="FAD/NAD-bd_sf"/>
</dbReference>
<dbReference type="SUPFAM" id="SSF51905">
    <property type="entry name" value="FAD/NAD(P)-binding domain"/>
    <property type="match status" value="1"/>
</dbReference>
<dbReference type="EMBL" id="JAINVV010000004">
    <property type="protein sequence ID" value="MBY8823076.1"/>
    <property type="molecule type" value="Genomic_DNA"/>
</dbReference>
<dbReference type="PROSITE" id="PS51318">
    <property type="entry name" value="TAT"/>
    <property type="match status" value="1"/>
</dbReference>
<gene>
    <name evidence="1" type="ORF">K7G82_12290</name>
</gene>
<sequence>MALGGFRSDDGVTRRDFVNGALVAATALAASGCSAAEAPLDEAAAWDGFGGVGDYARAHGNSHAMQAAGHLVRDGAYDTPPRTTPTGETYDLVIIGGGLSGMAAALEFLGKRPGGSCLIIENHAIFGGEAKRNEFDVDGIRLAGPQGANSFPVPAGPGSRGYDVFTAIGMPRGFEYLPAGGTAKALEFCKDNFEFQYWKDRSPSFGWFFGEQGGAGRWARDIWSDDLARAPYPDAVKADFVKWRSHVAPNGGADQSEAGFLRWLDSMSYKDLIEKVMGLSPQVTAYADPIVASAISGMGCDVTSARAAYGSAMPGFRTPQDLARLLEPEQHSLPGGNDVLTRHFVKTLIPAALRGDRSLDAIMNDSVDFTALDRPGNPVRMRLGATAIRVVHDGPAGAARAVKIDYAQGGKLFGLTARSVVMAGGSWVTRNIVRDLPEPHGAAYRQFHRTPLLVANVAVRNWRFLASLGLTACRWFDGFGYCCNIRAAMAVGRDRRPLDPDMPAVITFYVPVFYPGEGTIQEQAARGRFEMLGTSYADYERRIRDQMARLFGSSGFRQSDIAGIILNRWGHAYLCPQPGFYTGIDGARPARDIIRTAHGRIAFAHSELNGQQNWIAATDEGRRAAEQAIAVL</sequence>
<accession>A0ABS7PP27</accession>
<dbReference type="PROSITE" id="PS51257">
    <property type="entry name" value="PROKAR_LIPOPROTEIN"/>
    <property type="match status" value="1"/>
</dbReference>
<dbReference type="Proteomes" id="UP000706039">
    <property type="component" value="Unassembled WGS sequence"/>
</dbReference>
<dbReference type="RefSeq" id="WP_222990103.1">
    <property type="nucleotide sequence ID" value="NZ_JAINVV010000004.1"/>
</dbReference>
<evidence type="ECO:0000313" key="1">
    <source>
        <dbReference type="EMBL" id="MBY8823076.1"/>
    </source>
</evidence>
<dbReference type="Gene3D" id="3.50.50.60">
    <property type="entry name" value="FAD/NAD(P)-binding domain"/>
    <property type="match status" value="1"/>
</dbReference>
<proteinExistence type="predicted"/>
<dbReference type="Pfam" id="PF13450">
    <property type="entry name" value="NAD_binding_8"/>
    <property type="match status" value="1"/>
</dbReference>
<name>A0ABS7PP27_9SPHN</name>
<dbReference type="InterPro" id="IPR006311">
    <property type="entry name" value="TAT_signal"/>
</dbReference>
<reference evidence="1 2" key="1">
    <citation type="submission" date="2021-08" db="EMBL/GenBank/DDBJ databases">
        <authorList>
            <person name="Tuo L."/>
        </authorList>
    </citation>
    <scope>NUCLEOTIDE SEQUENCE [LARGE SCALE GENOMIC DNA]</scope>
    <source>
        <strain evidence="1 2">JCM 31229</strain>
    </source>
</reference>